<evidence type="ECO:0000313" key="6">
    <source>
        <dbReference type="EMBL" id="QNU67680.1"/>
    </source>
</evidence>
<dbReference type="InterPro" id="IPR008965">
    <property type="entry name" value="CBM2/CBM3_carb-bd_dom_sf"/>
</dbReference>
<evidence type="ECO:0000256" key="3">
    <source>
        <dbReference type="ARBA" id="ARBA00022737"/>
    </source>
</evidence>
<dbReference type="Pfam" id="PF00963">
    <property type="entry name" value="Cohesin"/>
    <property type="match status" value="1"/>
</dbReference>
<evidence type="ECO:0000256" key="4">
    <source>
        <dbReference type="SAM" id="SignalP"/>
    </source>
</evidence>
<gene>
    <name evidence="6" type="ORF">EHE19_004195</name>
</gene>
<dbReference type="InterPro" id="IPR013783">
    <property type="entry name" value="Ig-like_fold"/>
</dbReference>
<comment type="subcellular location">
    <subcellularLocation>
        <location evidence="1">Secreted</location>
    </subcellularLocation>
</comment>
<dbReference type="InterPro" id="IPR006652">
    <property type="entry name" value="Kelch_1"/>
</dbReference>
<feature type="chain" id="PRO_5028947475" description="Cohesin domain-containing protein" evidence="4">
    <location>
        <begin position="30"/>
        <end position="413"/>
    </location>
</feature>
<dbReference type="SUPFAM" id="SSF117281">
    <property type="entry name" value="Kelch motif"/>
    <property type="match status" value="1"/>
</dbReference>
<reference evidence="6 7" key="1">
    <citation type="submission" date="2020-09" db="EMBL/GenBank/DDBJ databases">
        <title>Characterization and genome sequencing of Ruminiclostridium sp. nov. MA18.</title>
        <authorList>
            <person name="Rettenmaier R."/>
            <person name="Kowollik M.-L."/>
            <person name="Liebl W."/>
            <person name="Zverlov V."/>
        </authorList>
    </citation>
    <scope>NUCLEOTIDE SEQUENCE [LARGE SCALE GENOMIC DNA]</scope>
    <source>
        <strain evidence="6 7">MA18</strain>
    </source>
</reference>
<dbReference type="GO" id="GO:0005576">
    <property type="term" value="C:extracellular region"/>
    <property type="evidence" value="ECO:0007669"/>
    <property type="project" value="UniProtKB-SubCell"/>
</dbReference>
<dbReference type="SUPFAM" id="SSF49384">
    <property type="entry name" value="Carbohydrate-binding domain"/>
    <property type="match status" value="1"/>
</dbReference>
<dbReference type="PANTHER" id="PTHR46375:SF3">
    <property type="entry name" value="KELCH REPEAT AND BTB DOMAIN-CONTAINING PROTEIN 13"/>
    <property type="match status" value="1"/>
</dbReference>
<organism evidence="6 7">
    <name type="scientific">Ruminiclostridium herbifermentans</name>
    <dbReference type="NCBI Taxonomy" id="2488810"/>
    <lineage>
        <taxon>Bacteria</taxon>
        <taxon>Bacillati</taxon>
        <taxon>Bacillota</taxon>
        <taxon>Clostridia</taxon>
        <taxon>Eubacteriales</taxon>
        <taxon>Oscillospiraceae</taxon>
        <taxon>Ruminiclostridium</taxon>
    </lineage>
</organism>
<dbReference type="GO" id="GO:0000272">
    <property type="term" value="P:polysaccharide catabolic process"/>
    <property type="evidence" value="ECO:0007669"/>
    <property type="project" value="InterPro"/>
</dbReference>
<accession>A0A7H1VQL8</accession>
<dbReference type="InterPro" id="IPR002102">
    <property type="entry name" value="Cohesin_dom"/>
</dbReference>
<evidence type="ECO:0000313" key="7">
    <source>
        <dbReference type="Proteomes" id="UP000306409"/>
    </source>
</evidence>
<dbReference type="InterPro" id="IPR015915">
    <property type="entry name" value="Kelch-typ_b-propeller"/>
</dbReference>
<dbReference type="UniPathway" id="UPA00143"/>
<sequence>MGNLKRKFVTLCSTIFVLMFVLSTVSVSAVQGNTWTTMAAMATARSTNEVIAANGKIYAIGGYNGGYLNSIEEYDTVTDEWTSRASMTNTRRYFTVVLFNEKIYAIGGFDSKNYLSSLEEYTPEYPAPENLTAISGHGKVNLSWAASEGALSYNIKRSSEAGGPYTTIATGSAITYTDTTAVNGNTYYYVVSAVSYSNVESANSNEVSVTLPNIEETLEVVSVDKAKVGDEITADIVIHNSTNICAEDIKIAFDTSKLEFISAEGADGIKIYKEDNLTGGIRRYITASLGKANAANGDKILLKLTFKAKASGEAKIDIINGRIANNANLEKDIEEENCGEKTILIERNAYDVNRSGEFTLLDLGIAAWYFGDAAEDTDTSKYDADIVENGSIDDDDLTEIVRQILNNSNYAVI</sequence>
<dbReference type="SMART" id="SM00612">
    <property type="entry name" value="Kelch"/>
    <property type="match status" value="2"/>
</dbReference>
<name>A0A7H1VQL8_9FIRM</name>
<dbReference type="Proteomes" id="UP000306409">
    <property type="component" value="Chromosome"/>
</dbReference>
<dbReference type="Gene3D" id="2.60.40.10">
    <property type="entry name" value="Immunoglobulins"/>
    <property type="match status" value="1"/>
</dbReference>
<feature type="signal peptide" evidence="4">
    <location>
        <begin position="1"/>
        <end position="29"/>
    </location>
</feature>
<dbReference type="GO" id="GO:0016567">
    <property type="term" value="P:protein ubiquitination"/>
    <property type="evidence" value="ECO:0007669"/>
    <property type="project" value="UniProtKB-UniPathway"/>
</dbReference>
<dbReference type="EMBL" id="CP061336">
    <property type="protein sequence ID" value="QNU67680.1"/>
    <property type="molecule type" value="Genomic_DNA"/>
</dbReference>
<keyword evidence="7" id="KW-1185">Reference proteome</keyword>
<dbReference type="PANTHER" id="PTHR46375">
    <property type="entry name" value="KELCH REPEAT AND BTB DOMAIN-CONTAINING PROTEIN 13-RELATED"/>
    <property type="match status" value="1"/>
</dbReference>
<dbReference type="InterPro" id="IPR052392">
    <property type="entry name" value="Kelch-BTB_domain-containing"/>
</dbReference>
<dbReference type="RefSeq" id="WP_171003596.1">
    <property type="nucleotide sequence ID" value="NZ_CP061336.1"/>
</dbReference>
<dbReference type="InterPro" id="IPR037293">
    <property type="entry name" value="Gal_Oxidase_central_sf"/>
</dbReference>
<dbReference type="Pfam" id="PF01344">
    <property type="entry name" value="Kelch_1"/>
    <property type="match status" value="2"/>
</dbReference>
<keyword evidence="4" id="KW-0732">Signal</keyword>
<protein>
    <recommendedName>
        <fullName evidence="5">Cohesin domain-containing protein</fullName>
    </recommendedName>
</protein>
<evidence type="ECO:0000256" key="2">
    <source>
        <dbReference type="ARBA" id="ARBA00022525"/>
    </source>
</evidence>
<dbReference type="AlphaFoldDB" id="A0A7H1VQL8"/>
<dbReference type="CDD" id="cd08547">
    <property type="entry name" value="Type_II_cohesin"/>
    <property type="match status" value="1"/>
</dbReference>
<dbReference type="KEGG" id="rher:EHE19_004195"/>
<dbReference type="GO" id="GO:0030246">
    <property type="term" value="F:carbohydrate binding"/>
    <property type="evidence" value="ECO:0007669"/>
    <property type="project" value="InterPro"/>
</dbReference>
<dbReference type="InterPro" id="IPR036116">
    <property type="entry name" value="FN3_sf"/>
</dbReference>
<evidence type="ECO:0000256" key="1">
    <source>
        <dbReference type="ARBA" id="ARBA00004613"/>
    </source>
</evidence>
<dbReference type="SUPFAM" id="SSF49265">
    <property type="entry name" value="Fibronectin type III"/>
    <property type="match status" value="1"/>
</dbReference>
<proteinExistence type="predicted"/>
<keyword evidence="3" id="KW-0677">Repeat</keyword>
<evidence type="ECO:0000259" key="5">
    <source>
        <dbReference type="Pfam" id="PF00963"/>
    </source>
</evidence>
<dbReference type="Gene3D" id="2.60.40.680">
    <property type="match status" value="1"/>
</dbReference>
<feature type="domain" description="Cohesin" evidence="5">
    <location>
        <begin position="218"/>
        <end position="335"/>
    </location>
</feature>
<dbReference type="Gene3D" id="2.130.10.80">
    <property type="entry name" value="Galactose oxidase/kelch, beta-propeller"/>
    <property type="match status" value="1"/>
</dbReference>
<keyword evidence="2" id="KW-0964">Secreted</keyword>